<keyword evidence="4" id="KW-1185">Reference proteome</keyword>
<protein>
    <submittedName>
        <fullName evidence="3">YggT family protein</fullName>
    </submittedName>
</protein>
<keyword evidence="2" id="KW-0472">Membrane</keyword>
<feature type="transmembrane region" description="Helical" evidence="2">
    <location>
        <begin position="54"/>
        <end position="76"/>
    </location>
</feature>
<organism evidence="3 4">
    <name type="scientific">Salisediminibacterium halotolerans</name>
    <dbReference type="NCBI Taxonomy" id="517425"/>
    <lineage>
        <taxon>Bacteria</taxon>
        <taxon>Bacillati</taxon>
        <taxon>Bacillota</taxon>
        <taxon>Bacilli</taxon>
        <taxon>Bacillales</taxon>
        <taxon>Bacillaceae</taxon>
        <taxon>Salisediminibacterium</taxon>
    </lineage>
</organism>
<evidence type="ECO:0000313" key="4">
    <source>
        <dbReference type="Proteomes" id="UP000199318"/>
    </source>
</evidence>
<proteinExistence type="inferred from homology"/>
<keyword evidence="2" id="KW-0812">Transmembrane</keyword>
<dbReference type="GO" id="GO:0016020">
    <property type="term" value="C:membrane"/>
    <property type="evidence" value="ECO:0007669"/>
    <property type="project" value="InterPro"/>
</dbReference>
<evidence type="ECO:0000256" key="1">
    <source>
        <dbReference type="ARBA" id="ARBA00010894"/>
    </source>
</evidence>
<dbReference type="OrthoDB" id="47652at2"/>
<sequence>MQILENIIVQALQLYSIICIIYIFMSWIPNARESEFGRMIGKIVEPLFAPFRQIIPPIGMIDISPIVAILALRFAITGVRALFGFF</sequence>
<dbReference type="PANTHER" id="PTHR33219:SF14">
    <property type="entry name" value="PROTEIN COFACTOR ASSEMBLY OF COMPLEX C SUBUNIT B CCB3, CHLOROPLASTIC-RELATED"/>
    <property type="match status" value="1"/>
</dbReference>
<feature type="transmembrane region" description="Helical" evidence="2">
    <location>
        <begin position="7"/>
        <end position="28"/>
    </location>
</feature>
<dbReference type="InterPro" id="IPR003425">
    <property type="entry name" value="CCB3/YggT"/>
</dbReference>
<gene>
    <name evidence="3" type="ORF">SAMN05444126_10251</name>
</gene>
<keyword evidence="2" id="KW-1133">Transmembrane helix</keyword>
<dbReference type="Proteomes" id="UP000199318">
    <property type="component" value="Unassembled WGS sequence"/>
</dbReference>
<dbReference type="Pfam" id="PF02325">
    <property type="entry name" value="CCB3_YggT"/>
    <property type="match status" value="1"/>
</dbReference>
<dbReference type="AlphaFoldDB" id="A0A1H9PW02"/>
<dbReference type="PANTHER" id="PTHR33219">
    <property type="entry name" value="YLMG HOMOLOG PROTEIN 2, CHLOROPLASTIC"/>
    <property type="match status" value="1"/>
</dbReference>
<dbReference type="STRING" id="1464123.SAMN05444126_10251"/>
<comment type="caution">
    <text evidence="3">The sequence shown here is derived from an EMBL/GenBank/DDBJ whole genome shotgun (WGS) entry which is preliminary data.</text>
</comment>
<comment type="similarity">
    <text evidence="1">Belongs to the YggT family.</text>
</comment>
<reference evidence="4" key="1">
    <citation type="submission" date="2016-10" db="EMBL/GenBank/DDBJ databases">
        <authorList>
            <person name="de Groot N.N."/>
        </authorList>
    </citation>
    <scope>NUCLEOTIDE SEQUENCE [LARGE SCALE GENOMIC DNA]</scope>
    <source>
        <strain evidence="4">10nlg</strain>
    </source>
</reference>
<evidence type="ECO:0000256" key="2">
    <source>
        <dbReference type="SAM" id="Phobius"/>
    </source>
</evidence>
<dbReference type="EMBL" id="FOGV01000002">
    <property type="protein sequence ID" value="SER52320.1"/>
    <property type="molecule type" value="Genomic_DNA"/>
</dbReference>
<accession>A0A1H9PW02</accession>
<evidence type="ECO:0000313" key="3">
    <source>
        <dbReference type="EMBL" id="SER52320.1"/>
    </source>
</evidence>
<dbReference type="RefSeq" id="WP_093071729.1">
    <property type="nucleotide sequence ID" value="NZ_FOGV01000002.1"/>
</dbReference>
<name>A0A1H9PW02_9BACI</name>